<keyword evidence="12" id="KW-1185">Reference proteome</keyword>
<comment type="similarity">
    <text evidence="7">Belongs to the MurCDEF family.</text>
</comment>
<evidence type="ECO:0000259" key="10">
    <source>
        <dbReference type="Pfam" id="PF08245"/>
    </source>
</evidence>
<evidence type="ECO:0000256" key="3">
    <source>
        <dbReference type="ARBA" id="ARBA00022490"/>
    </source>
</evidence>
<feature type="binding site" evidence="7">
    <location>
        <begin position="113"/>
        <end position="119"/>
    </location>
    <ligand>
        <name>ATP</name>
        <dbReference type="ChEBI" id="CHEBI:30616"/>
    </ligand>
</feature>
<dbReference type="GO" id="GO:0009252">
    <property type="term" value="P:peptidoglycan biosynthetic process"/>
    <property type="evidence" value="ECO:0007669"/>
    <property type="project" value="UniProtKB-UniRule"/>
</dbReference>
<dbReference type="PANTHER" id="PTHR43692:SF1">
    <property type="entry name" value="UDP-N-ACETYLMURAMOYLALANINE--D-GLUTAMATE LIGASE"/>
    <property type="match status" value="1"/>
</dbReference>
<dbReference type="GO" id="GO:0051301">
    <property type="term" value="P:cell division"/>
    <property type="evidence" value="ECO:0007669"/>
    <property type="project" value="UniProtKB-KW"/>
</dbReference>
<dbReference type="Pfam" id="PF02875">
    <property type="entry name" value="Mur_ligase_C"/>
    <property type="match status" value="1"/>
</dbReference>
<dbReference type="AlphaFoldDB" id="A0A521C5H7"/>
<dbReference type="Pfam" id="PF21377">
    <property type="entry name" value="MurD_N"/>
    <property type="match status" value="1"/>
</dbReference>
<dbReference type="GO" id="GO:0008764">
    <property type="term" value="F:UDP-N-acetylmuramoylalanine-D-glutamate ligase activity"/>
    <property type="evidence" value="ECO:0007669"/>
    <property type="project" value="UniProtKB-UniRule"/>
</dbReference>
<feature type="domain" description="Mur ligase central" evidence="10">
    <location>
        <begin position="111"/>
        <end position="299"/>
    </location>
</feature>
<keyword evidence="7 8" id="KW-0573">Peptidoglycan synthesis</keyword>
<name>A0A521C5H7_9BACT</name>
<dbReference type="InterPro" id="IPR036565">
    <property type="entry name" value="Mur-like_cat_sf"/>
</dbReference>
<keyword evidence="6 7" id="KW-0067">ATP-binding</keyword>
<dbReference type="UniPathway" id="UPA00219"/>
<accession>A0A521C5H7</accession>
<keyword evidence="7 8" id="KW-0961">Cell wall biogenesis/degradation</keyword>
<evidence type="ECO:0000256" key="8">
    <source>
        <dbReference type="RuleBase" id="RU003664"/>
    </source>
</evidence>
<evidence type="ECO:0000313" key="12">
    <source>
        <dbReference type="Proteomes" id="UP000317593"/>
    </source>
</evidence>
<organism evidence="11 12">
    <name type="scientific">Fodinibius sediminis</name>
    <dbReference type="NCBI Taxonomy" id="1214077"/>
    <lineage>
        <taxon>Bacteria</taxon>
        <taxon>Pseudomonadati</taxon>
        <taxon>Balneolota</taxon>
        <taxon>Balneolia</taxon>
        <taxon>Balneolales</taxon>
        <taxon>Balneolaceae</taxon>
        <taxon>Fodinibius</taxon>
    </lineage>
</organism>
<dbReference type="Gene3D" id="3.40.50.720">
    <property type="entry name" value="NAD(P)-binding Rossmann-like Domain"/>
    <property type="match status" value="1"/>
</dbReference>
<dbReference type="GO" id="GO:0071555">
    <property type="term" value="P:cell wall organization"/>
    <property type="evidence" value="ECO:0007669"/>
    <property type="project" value="UniProtKB-KW"/>
</dbReference>
<keyword evidence="4 7" id="KW-0436">Ligase</keyword>
<dbReference type="GO" id="GO:0005737">
    <property type="term" value="C:cytoplasm"/>
    <property type="evidence" value="ECO:0007669"/>
    <property type="project" value="UniProtKB-SubCell"/>
</dbReference>
<dbReference type="SUPFAM" id="SSF53623">
    <property type="entry name" value="MurD-like peptide ligases, catalytic domain"/>
    <property type="match status" value="1"/>
</dbReference>
<dbReference type="Gene3D" id="3.90.190.20">
    <property type="entry name" value="Mur ligase, C-terminal domain"/>
    <property type="match status" value="1"/>
</dbReference>
<evidence type="ECO:0000256" key="1">
    <source>
        <dbReference type="ARBA" id="ARBA00004496"/>
    </source>
</evidence>
<comment type="pathway">
    <text evidence="2 7 8">Cell wall biogenesis; peptidoglycan biosynthesis.</text>
</comment>
<keyword evidence="5 7" id="KW-0547">Nucleotide-binding</keyword>
<evidence type="ECO:0000256" key="4">
    <source>
        <dbReference type="ARBA" id="ARBA00022598"/>
    </source>
</evidence>
<comment type="catalytic activity">
    <reaction evidence="7 8">
        <text>UDP-N-acetyl-alpha-D-muramoyl-L-alanine + D-glutamate + ATP = UDP-N-acetyl-alpha-D-muramoyl-L-alanyl-D-glutamate + ADP + phosphate + H(+)</text>
        <dbReference type="Rhea" id="RHEA:16429"/>
        <dbReference type="ChEBI" id="CHEBI:15378"/>
        <dbReference type="ChEBI" id="CHEBI:29986"/>
        <dbReference type="ChEBI" id="CHEBI:30616"/>
        <dbReference type="ChEBI" id="CHEBI:43474"/>
        <dbReference type="ChEBI" id="CHEBI:83898"/>
        <dbReference type="ChEBI" id="CHEBI:83900"/>
        <dbReference type="ChEBI" id="CHEBI:456216"/>
        <dbReference type="EC" id="6.3.2.9"/>
    </reaction>
</comment>
<comment type="function">
    <text evidence="7 8">Cell wall formation. Catalyzes the addition of glutamate to the nucleotide precursor UDP-N-acetylmuramoyl-L-alanine (UMA).</text>
</comment>
<dbReference type="HAMAP" id="MF_00639">
    <property type="entry name" value="MurD"/>
    <property type="match status" value="1"/>
</dbReference>
<evidence type="ECO:0000256" key="5">
    <source>
        <dbReference type="ARBA" id="ARBA00022741"/>
    </source>
</evidence>
<dbReference type="SUPFAM" id="SSF53244">
    <property type="entry name" value="MurD-like peptide ligases, peptide-binding domain"/>
    <property type="match status" value="1"/>
</dbReference>
<evidence type="ECO:0000256" key="7">
    <source>
        <dbReference type="HAMAP-Rule" id="MF_00639"/>
    </source>
</evidence>
<evidence type="ECO:0000259" key="9">
    <source>
        <dbReference type="Pfam" id="PF02875"/>
    </source>
</evidence>
<reference evidence="11 12" key="1">
    <citation type="submission" date="2017-05" db="EMBL/GenBank/DDBJ databases">
        <authorList>
            <person name="Varghese N."/>
            <person name="Submissions S."/>
        </authorList>
    </citation>
    <scope>NUCLEOTIDE SEQUENCE [LARGE SCALE GENOMIC DNA]</scope>
    <source>
        <strain evidence="11 12">DSM 21194</strain>
    </source>
</reference>
<keyword evidence="7 8" id="KW-0131">Cell cycle</keyword>
<dbReference type="InterPro" id="IPR004101">
    <property type="entry name" value="Mur_ligase_C"/>
</dbReference>
<gene>
    <name evidence="7" type="primary">murD</name>
    <name evidence="11" type="ORF">SAMN06265218_10550</name>
</gene>
<evidence type="ECO:0000313" key="11">
    <source>
        <dbReference type="EMBL" id="SMO54668.1"/>
    </source>
</evidence>
<dbReference type="Gene3D" id="3.40.1190.10">
    <property type="entry name" value="Mur-like, catalytic domain"/>
    <property type="match status" value="1"/>
</dbReference>
<dbReference type="InterPro" id="IPR013221">
    <property type="entry name" value="Mur_ligase_cen"/>
</dbReference>
<dbReference type="RefSeq" id="WP_142713815.1">
    <property type="nucleotide sequence ID" value="NZ_FXTH01000005.1"/>
</dbReference>
<evidence type="ECO:0000256" key="6">
    <source>
        <dbReference type="ARBA" id="ARBA00022840"/>
    </source>
</evidence>
<evidence type="ECO:0000256" key="2">
    <source>
        <dbReference type="ARBA" id="ARBA00004752"/>
    </source>
</evidence>
<dbReference type="EC" id="6.3.2.9" evidence="7 8"/>
<dbReference type="Proteomes" id="UP000317593">
    <property type="component" value="Unassembled WGS sequence"/>
</dbReference>
<dbReference type="GO" id="GO:0008360">
    <property type="term" value="P:regulation of cell shape"/>
    <property type="evidence" value="ECO:0007669"/>
    <property type="project" value="UniProtKB-KW"/>
</dbReference>
<keyword evidence="3 7" id="KW-0963">Cytoplasm</keyword>
<dbReference type="NCBIfam" id="TIGR01087">
    <property type="entry name" value="murD"/>
    <property type="match status" value="1"/>
</dbReference>
<dbReference type="InterPro" id="IPR036615">
    <property type="entry name" value="Mur_ligase_C_dom_sf"/>
</dbReference>
<dbReference type="InterPro" id="IPR005762">
    <property type="entry name" value="MurD"/>
</dbReference>
<dbReference type="PANTHER" id="PTHR43692">
    <property type="entry name" value="UDP-N-ACETYLMURAMOYLALANINE--D-GLUTAMATE LIGASE"/>
    <property type="match status" value="1"/>
</dbReference>
<dbReference type="OrthoDB" id="9809796at2"/>
<comment type="subcellular location">
    <subcellularLocation>
        <location evidence="1 7 8">Cytoplasm</location>
    </subcellularLocation>
</comment>
<feature type="domain" description="Mur ligase C-terminal" evidence="9">
    <location>
        <begin position="321"/>
        <end position="434"/>
    </location>
</feature>
<protein>
    <recommendedName>
        <fullName evidence="7 8">UDP-N-acetylmuramoylalanine--D-glutamate ligase</fullName>
        <ecNumber evidence="7 8">6.3.2.9</ecNumber>
    </recommendedName>
    <alternativeName>
        <fullName evidence="7">D-glutamic acid-adding enzyme</fullName>
    </alternativeName>
    <alternativeName>
        <fullName evidence="7">UDP-N-acetylmuramoyl-L-alanyl-D-glutamate synthetase</fullName>
    </alternativeName>
</protein>
<proteinExistence type="inferred from homology"/>
<sequence length="457" mass="50589">MIDVQDKHIVVIGAARSGLAAALLLKRQGADLFVSDNGPITPSVKSALADQAIPFEEKGHSREAEQADFVVLSPGVPTEAPVVQHYVQSGKPVFSELEVASWFNQRSIVAVTGSNGKTTVTNWLDHTWTLAGLAHRTAGNIGHAFSETINVDAEQHKGDVLLEVSSFQLDHISSFHPHISLLLNITPDHLDRYENDFAKYAAAKFRITENQSAGDWFIYNYDDPTIREHVETLKKNEDAPRLLAFSNQQEIEASGGAFVRDEKIILKVNQEEEVLMPISDVKLSGKHNLNNGLATALAARASEIKNDVIRESLSTFEGVEHRLEYVRTVNGVRYVNDSKATNINAVWYALDSFNVPVTLILGGRDKGNDYSELAGQIREKVHTIIAIGEARPMIEEQLKTVVPHFKTADTMNEAVRMGKRSAKRGEVVLLSPACSSFDMYDNYKDRGNEFKKAVSRL</sequence>
<dbReference type="EMBL" id="FXTH01000005">
    <property type="protein sequence ID" value="SMO54668.1"/>
    <property type="molecule type" value="Genomic_DNA"/>
</dbReference>
<dbReference type="GO" id="GO:0005524">
    <property type="term" value="F:ATP binding"/>
    <property type="evidence" value="ECO:0007669"/>
    <property type="project" value="UniProtKB-UniRule"/>
</dbReference>
<keyword evidence="7 8" id="KW-0133">Cell shape</keyword>
<dbReference type="SUPFAM" id="SSF51984">
    <property type="entry name" value="MurCD N-terminal domain"/>
    <property type="match status" value="1"/>
</dbReference>
<dbReference type="Pfam" id="PF08245">
    <property type="entry name" value="Mur_ligase_M"/>
    <property type="match status" value="1"/>
</dbReference>
<keyword evidence="7 8" id="KW-0132">Cell division</keyword>